<organism evidence="1">
    <name type="scientific">viral metagenome</name>
    <dbReference type="NCBI Taxonomy" id="1070528"/>
    <lineage>
        <taxon>unclassified sequences</taxon>
        <taxon>metagenomes</taxon>
        <taxon>organismal metagenomes</taxon>
    </lineage>
</organism>
<sequence>MLMLLKNYFNKLKKRFIQKRDDLSKKEYLLKKEVFSKRESLLKRDAISSTDAILQKKFERNMQRLFDKYKNI</sequence>
<evidence type="ECO:0000313" key="1">
    <source>
        <dbReference type="EMBL" id="QHU35000.1"/>
    </source>
</evidence>
<dbReference type="AlphaFoldDB" id="A0A6C0LX97"/>
<name>A0A6C0LX97_9ZZZZ</name>
<proteinExistence type="predicted"/>
<protein>
    <submittedName>
        <fullName evidence="1">Uncharacterized protein</fullName>
    </submittedName>
</protein>
<accession>A0A6C0LX97</accession>
<dbReference type="EMBL" id="MN740582">
    <property type="protein sequence ID" value="QHU35000.1"/>
    <property type="molecule type" value="Genomic_DNA"/>
</dbReference>
<reference evidence="1" key="1">
    <citation type="journal article" date="2020" name="Nature">
        <title>Giant virus diversity and host interactions through global metagenomics.</title>
        <authorList>
            <person name="Schulz F."/>
            <person name="Roux S."/>
            <person name="Paez-Espino D."/>
            <person name="Jungbluth S."/>
            <person name="Walsh D.A."/>
            <person name="Denef V.J."/>
            <person name="McMahon K.D."/>
            <person name="Konstantinidis K.T."/>
            <person name="Eloe-Fadrosh E.A."/>
            <person name="Kyrpides N.C."/>
            <person name="Woyke T."/>
        </authorList>
    </citation>
    <scope>NUCLEOTIDE SEQUENCE</scope>
    <source>
        <strain evidence="1">GVMAG-S-1017244-22</strain>
    </source>
</reference>